<dbReference type="AlphaFoldDB" id="A0AAN4SZA0"/>
<proteinExistence type="predicted"/>
<dbReference type="Gene3D" id="1.10.10.10">
    <property type="entry name" value="Winged helix-like DNA-binding domain superfamily/Winged helix DNA-binding domain"/>
    <property type="match status" value="1"/>
</dbReference>
<accession>A0AAN4SZA0</accession>
<dbReference type="EMBL" id="JJLU01000022">
    <property type="protein sequence ID" value="EZJ89559.1"/>
    <property type="molecule type" value="Genomic_DNA"/>
</dbReference>
<dbReference type="InterPro" id="IPR009061">
    <property type="entry name" value="DNA-bd_dom_put_sf"/>
</dbReference>
<dbReference type="Pfam" id="PF07471">
    <property type="entry name" value="Phage_Nu1"/>
    <property type="match status" value="1"/>
</dbReference>
<evidence type="ECO:0000259" key="2">
    <source>
        <dbReference type="SMART" id="SM00635"/>
    </source>
</evidence>
<organism evidence="3 4">
    <name type="scientific">Escherichia coli 1-250-04_S3_C1</name>
    <dbReference type="NCBI Taxonomy" id="1444135"/>
    <lineage>
        <taxon>Bacteria</taxon>
        <taxon>Pseudomonadati</taxon>
        <taxon>Pseudomonadota</taxon>
        <taxon>Gammaproteobacteria</taxon>
        <taxon>Enterobacterales</taxon>
        <taxon>Enterobacteriaceae</taxon>
        <taxon>Escherichia</taxon>
    </lineage>
</organism>
<dbReference type="FunFam" id="2.60.40.1080:FF:000003">
    <property type="entry name" value="Phage major tail protein"/>
    <property type="match status" value="1"/>
</dbReference>
<evidence type="ECO:0000256" key="1">
    <source>
        <dbReference type="SAM" id="Coils"/>
    </source>
</evidence>
<dbReference type="SMART" id="SM00635">
    <property type="entry name" value="BID_2"/>
    <property type="match status" value="1"/>
</dbReference>
<dbReference type="SUPFAM" id="SSF49373">
    <property type="entry name" value="Invasin/intimin cell-adhesion fragments"/>
    <property type="match status" value="1"/>
</dbReference>
<reference evidence="3 4" key="1">
    <citation type="submission" date="2014-03" db="EMBL/GenBank/DDBJ databases">
        <title>Genetic Variability of E. coli after antibiotic treatment.</title>
        <authorList>
            <person name="Silbergeld E."/>
            <person name="Coles C."/>
            <person name="Seidman J.C."/>
            <person name="You Y."/>
            <person name="George J."/>
            <person name="Nadendla S."/>
            <person name="Huot H."/>
            <person name="Daugherty S.C."/>
            <person name="Nagaraj S."/>
            <person name="Ott S."/>
            <person name="Klega K."/>
            <person name="Rasko D."/>
        </authorList>
    </citation>
    <scope>NUCLEOTIDE SEQUENCE [LARGE SCALE GENOMIC DNA]</scope>
    <source>
        <strain evidence="3 4">1-250-04_S3_C1</strain>
    </source>
</reference>
<evidence type="ECO:0000313" key="4">
    <source>
        <dbReference type="Proteomes" id="UP000024043"/>
    </source>
</evidence>
<dbReference type="InterPro" id="IPR010906">
    <property type="entry name" value="Phage_lambda_Nu1_terminase-ssu"/>
</dbReference>
<dbReference type="InterPro" id="IPR003343">
    <property type="entry name" value="Big_2"/>
</dbReference>
<comment type="caution">
    <text evidence="3">The sequence shown here is derived from an EMBL/GenBank/DDBJ whole genome shotgun (WGS) entry which is preliminary data.</text>
</comment>
<dbReference type="InterPro" id="IPR008964">
    <property type="entry name" value="Invasin/intimin_cell_adhesion"/>
</dbReference>
<feature type="domain" description="BIG2" evidence="2">
    <location>
        <begin position="188"/>
        <end position="268"/>
    </location>
</feature>
<dbReference type="SUPFAM" id="SSF46955">
    <property type="entry name" value="Putative DNA-binding domain"/>
    <property type="match status" value="1"/>
</dbReference>
<dbReference type="Pfam" id="PF02368">
    <property type="entry name" value="Big_2"/>
    <property type="match status" value="1"/>
</dbReference>
<name>A0AAN4SZA0_ECOLX</name>
<sequence>MEVNKKQLADIFGASIRTIQNWQEQGMPVLRGGGKGNEVLYDSAAVIRWYAERDAEIENEKLRREVEELRQASETDLQPGTIEYERHRLTRAQADAQELKNARDSAEVVETAFCTFVLSRIAGEIASILDGIPLSVQRRFPNGTVDVFRGWVSSIGKAVTAKEVITRTVKVTNVGRPSMAEDRSTVTAATGMTVTPASTSVVKGQSTTLTVAFQPEGATDKSFRAVSADKTKATVSVSGMTITVKGVAAGKVNIPVVSGNGEFAAVAEINVTAS</sequence>
<feature type="coiled-coil region" evidence="1">
    <location>
        <begin position="52"/>
        <end position="109"/>
    </location>
</feature>
<dbReference type="InterPro" id="IPR036388">
    <property type="entry name" value="WH-like_DNA-bd_sf"/>
</dbReference>
<dbReference type="Gene3D" id="4.10.410.40">
    <property type="match status" value="1"/>
</dbReference>
<dbReference type="Proteomes" id="UP000024043">
    <property type="component" value="Unassembled WGS sequence"/>
</dbReference>
<evidence type="ECO:0000313" key="3">
    <source>
        <dbReference type="EMBL" id="EZJ89559.1"/>
    </source>
</evidence>
<dbReference type="Gene3D" id="2.60.40.1080">
    <property type="match status" value="1"/>
</dbReference>
<gene>
    <name evidence="3" type="ORF">AC00_0599</name>
</gene>
<protein>
    <submittedName>
        <fullName evidence="3">Terminase small subunit domain protein</fullName>
    </submittedName>
</protein>
<keyword evidence="1" id="KW-0175">Coiled coil</keyword>